<dbReference type="InterPro" id="IPR050746">
    <property type="entry name" value="DAACS"/>
</dbReference>
<reference evidence="10 11" key="1">
    <citation type="submission" date="2024-07" db="EMBL/GenBank/DDBJ databases">
        <title>Chromosome-level genome assembly of the water stick insect Ranatra chinensis (Heteroptera: Nepidae).</title>
        <authorList>
            <person name="Liu X."/>
        </authorList>
    </citation>
    <scope>NUCLEOTIDE SEQUENCE [LARGE SCALE GENOMIC DNA]</scope>
    <source>
        <strain evidence="10">Cailab_2021Rc</strain>
        <tissue evidence="10">Muscle</tissue>
    </source>
</reference>
<evidence type="ECO:0000256" key="4">
    <source>
        <dbReference type="ARBA" id="ARBA00022692"/>
    </source>
</evidence>
<evidence type="ECO:0000256" key="9">
    <source>
        <dbReference type="RuleBase" id="RU361216"/>
    </source>
</evidence>
<organism evidence="10 11">
    <name type="scientific">Ranatra chinensis</name>
    <dbReference type="NCBI Taxonomy" id="642074"/>
    <lineage>
        <taxon>Eukaryota</taxon>
        <taxon>Metazoa</taxon>
        <taxon>Ecdysozoa</taxon>
        <taxon>Arthropoda</taxon>
        <taxon>Hexapoda</taxon>
        <taxon>Insecta</taxon>
        <taxon>Pterygota</taxon>
        <taxon>Neoptera</taxon>
        <taxon>Paraneoptera</taxon>
        <taxon>Hemiptera</taxon>
        <taxon>Heteroptera</taxon>
        <taxon>Panheteroptera</taxon>
        <taxon>Nepomorpha</taxon>
        <taxon>Nepidae</taxon>
        <taxon>Ranatrinae</taxon>
        <taxon>Ranatra</taxon>
    </lineage>
</organism>
<accession>A0ABD0YQ08</accession>
<evidence type="ECO:0000256" key="7">
    <source>
        <dbReference type="ARBA" id="ARBA00023136"/>
    </source>
</evidence>
<keyword evidence="11" id="KW-1185">Reference proteome</keyword>
<comment type="subcellular location">
    <subcellularLocation>
        <location evidence="1 9">Membrane</location>
        <topology evidence="1 9">Multi-pass membrane protein</topology>
    </subcellularLocation>
</comment>
<keyword evidence="8" id="KW-0325">Glycoprotein</keyword>
<keyword evidence="7 9" id="KW-0472">Membrane</keyword>
<dbReference type="GO" id="GO:1902475">
    <property type="term" value="P:L-alpha-amino acid transmembrane transport"/>
    <property type="evidence" value="ECO:0007669"/>
    <property type="project" value="UniProtKB-ARBA"/>
</dbReference>
<keyword evidence="6 9" id="KW-1133">Transmembrane helix</keyword>
<dbReference type="Gene3D" id="1.10.3860.10">
    <property type="entry name" value="Sodium:dicarboxylate symporter"/>
    <property type="match status" value="1"/>
</dbReference>
<sequence>MLTVASVIGGVIFGLVLRYAASERWTAREVMYVQFPGDLFLRMLKALIIPLLVSSITSAIGSLDLSLSKKIGGRAILYYLVTTVIAVIEGIILVMLIRPGRGDFDRSASKDEKRPITTVDTLLDLVRNMFPPNLIQSCIAQPNYTYKKRINCTTVVSDYKSWIISNEYTTSSNVLGLVVFAVVQGVAIGQMGKVGKPLLQIYSSLGESMMLITNWVVWLSPVGVFFLIAAKMIEAESFAEMIGQLGLYFLTVLIGLFLHGLIVLPLIFFLATRVLPFTFLANMGQAYVTAFATASSSATLSVSMSCLEEKNKIDPRVSRFVMPIGATVNMDGTALYEAVAVIFISQVRHISLSLGQIIAVSISSTMASIGAASIPQAGLVTMVMVMDTVGLPSEDISLIFAVDWLLDRFRTSINVIGDSLGAGIVAHLSKKELEKMPIIEH</sequence>
<evidence type="ECO:0000256" key="8">
    <source>
        <dbReference type="ARBA" id="ARBA00023180"/>
    </source>
</evidence>
<feature type="transmembrane region" description="Helical" evidence="9">
    <location>
        <begin position="75"/>
        <end position="97"/>
    </location>
</feature>
<keyword evidence="5 9" id="KW-0769">Symport</keyword>
<comment type="similarity">
    <text evidence="2 9">Belongs to the dicarboxylate/amino acid:cation symporter (DAACS) (TC 2.A.23) family.</text>
</comment>
<dbReference type="InterPro" id="IPR018107">
    <property type="entry name" value="Na-dicarboxylate_symporter_CS"/>
</dbReference>
<evidence type="ECO:0000256" key="2">
    <source>
        <dbReference type="ARBA" id="ARBA00006148"/>
    </source>
</evidence>
<dbReference type="PANTHER" id="PTHR11958:SF63">
    <property type="entry name" value="AMINO ACID TRANSPORTER"/>
    <property type="match status" value="1"/>
</dbReference>
<dbReference type="GO" id="GO:0016020">
    <property type="term" value="C:membrane"/>
    <property type="evidence" value="ECO:0007669"/>
    <property type="project" value="UniProtKB-SubCell"/>
</dbReference>
<dbReference type="PRINTS" id="PR00173">
    <property type="entry name" value="EDTRNSPORT"/>
</dbReference>
<keyword evidence="3 9" id="KW-0813">Transport</keyword>
<dbReference type="EMBL" id="JBFDAA010000004">
    <property type="protein sequence ID" value="KAL1138026.1"/>
    <property type="molecule type" value="Genomic_DNA"/>
</dbReference>
<evidence type="ECO:0000313" key="11">
    <source>
        <dbReference type="Proteomes" id="UP001558652"/>
    </source>
</evidence>
<dbReference type="SUPFAM" id="SSF118215">
    <property type="entry name" value="Proton glutamate symport protein"/>
    <property type="match status" value="1"/>
</dbReference>
<protein>
    <recommendedName>
        <fullName evidence="9">Amino acid transporter</fullName>
    </recommendedName>
</protein>
<dbReference type="PROSITE" id="PS00714">
    <property type="entry name" value="NA_DICARBOXYL_SYMP_2"/>
    <property type="match status" value="1"/>
</dbReference>
<dbReference type="InterPro" id="IPR036458">
    <property type="entry name" value="Na:dicarbo_symporter_sf"/>
</dbReference>
<gene>
    <name evidence="10" type="ORF">AAG570_009721</name>
</gene>
<dbReference type="Pfam" id="PF00375">
    <property type="entry name" value="SDF"/>
    <property type="match status" value="1"/>
</dbReference>
<evidence type="ECO:0000256" key="1">
    <source>
        <dbReference type="ARBA" id="ARBA00004141"/>
    </source>
</evidence>
<evidence type="ECO:0000313" key="10">
    <source>
        <dbReference type="EMBL" id="KAL1138026.1"/>
    </source>
</evidence>
<evidence type="ECO:0000256" key="6">
    <source>
        <dbReference type="ARBA" id="ARBA00022989"/>
    </source>
</evidence>
<feature type="transmembrane region" description="Helical" evidence="9">
    <location>
        <begin position="212"/>
        <end position="233"/>
    </location>
</feature>
<dbReference type="InterPro" id="IPR001991">
    <property type="entry name" value="Na-dicarboxylate_symporter"/>
</dbReference>
<feature type="transmembrane region" description="Helical" evidence="9">
    <location>
        <begin position="6"/>
        <end position="22"/>
    </location>
</feature>
<name>A0ABD0YQ08_9HEMI</name>
<dbReference type="AlphaFoldDB" id="A0ABD0YQ08"/>
<keyword evidence="4 9" id="KW-0812">Transmembrane</keyword>
<comment type="caution">
    <text evidence="10">The sequence shown here is derived from an EMBL/GenBank/DDBJ whole genome shotgun (WGS) entry which is preliminary data.</text>
</comment>
<feature type="transmembrane region" description="Helical" evidence="9">
    <location>
        <begin position="43"/>
        <end position="63"/>
    </location>
</feature>
<dbReference type="GO" id="GO:0015293">
    <property type="term" value="F:symporter activity"/>
    <property type="evidence" value="ECO:0007669"/>
    <property type="project" value="UniProtKB-UniRule"/>
</dbReference>
<evidence type="ECO:0000256" key="5">
    <source>
        <dbReference type="ARBA" id="ARBA00022847"/>
    </source>
</evidence>
<feature type="transmembrane region" description="Helical" evidence="9">
    <location>
        <begin position="174"/>
        <end position="192"/>
    </location>
</feature>
<dbReference type="PANTHER" id="PTHR11958">
    <property type="entry name" value="SODIUM/DICARBOXYLATE SYMPORTER-RELATED"/>
    <property type="match status" value="1"/>
</dbReference>
<feature type="transmembrane region" description="Helical" evidence="9">
    <location>
        <begin position="245"/>
        <end position="271"/>
    </location>
</feature>
<dbReference type="Proteomes" id="UP001558652">
    <property type="component" value="Unassembled WGS sequence"/>
</dbReference>
<evidence type="ECO:0000256" key="3">
    <source>
        <dbReference type="ARBA" id="ARBA00022448"/>
    </source>
</evidence>
<proteinExistence type="inferred from homology"/>